<dbReference type="AlphaFoldDB" id="A0A1I7WPN0"/>
<name>A0A1I7WPN0_HETBA</name>
<organism evidence="1 2">
    <name type="scientific">Heterorhabditis bacteriophora</name>
    <name type="common">Entomopathogenic nematode worm</name>
    <dbReference type="NCBI Taxonomy" id="37862"/>
    <lineage>
        <taxon>Eukaryota</taxon>
        <taxon>Metazoa</taxon>
        <taxon>Ecdysozoa</taxon>
        <taxon>Nematoda</taxon>
        <taxon>Chromadorea</taxon>
        <taxon>Rhabditida</taxon>
        <taxon>Rhabditina</taxon>
        <taxon>Rhabditomorpha</taxon>
        <taxon>Strongyloidea</taxon>
        <taxon>Heterorhabditidae</taxon>
        <taxon>Heterorhabditis</taxon>
    </lineage>
</organism>
<evidence type="ECO:0000313" key="1">
    <source>
        <dbReference type="Proteomes" id="UP000095283"/>
    </source>
</evidence>
<reference evidence="2" key="1">
    <citation type="submission" date="2016-11" db="UniProtKB">
        <authorList>
            <consortium name="WormBaseParasite"/>
        </authorList>
    </citation>
    <scope>IDENTIFICATION</scope>
</reference>
<sequence length="52" mass="5948">MLLNSGTIQELTESSRYARDEIRTKLPELFSFVSVDGYFVSMLSAVEEMRPC</sequence>
<protein>
    <submittedName>
        <fullName evidence="2">DNA-directed DNA polymerase</fullName>
    </submittedName>
</protein>
<keyword evidence="1" id="KW-1185">Reference proteome</keyword>
<accession>A0A1I7WPN0</accession>
<dbReference type="Proteomes" id="UP000095283">
    <property type="component" value="Unplaced"/>
</dbReference>
<dbReference type="WBParaSite" id="Hba_07115">
    <property type="protein sequence ID" value="Hba_07115"/>
    <property type="gene ID" value="Hba_07115"/>
</dbReference>
<evidence type="ECO:0000313" key="2">
    <source>
        <dbReference type="WBParaSite" id="Hba_07115"/>
    </source>
</evidence>
<proteinExistence type="predicted"/>